<dbReference type="Proteomes" id="UP000002586">
    <property type="component" value="Chromosome"/>
</dbReference>
<protein>
    <submittedName>
        <fullName evidence="1">Uncharacterized protein</fullName>
    </submittedName>
</protein>
<sequence length="84" mass="9539">MHVNQAVNNGILKTVDYQIEAGSPAVTCETYQRLTQFGYAHDEARRLIANVLQQEMFMMANHGQDFDPTRYGAMLKQLPRLPAL</sequence>
<name>A0L8W5_MAGMM</name>
<keyword evidence="2" id="KW-1185">Reference proteome</keyword>
<dbReference type="HOGENOM" id="CLU_174030_0_0_5"/>
<gene>
    <name evidence="1" type="ordered locus">Mmc1_1900</name>
</gene>
<dbReference type="KEGG" id="mgm:Mmc1_1900"/>
<reference evidence="1 2" key="2">
    <citation type="journal article" date="2012" name="Int. J. Syst. Evol. Microbiol.">
        <title>Magnetococcus marinus gen. nov., sp. nov., a marine, magnetotactic bacterium that represents a novel lineage (Magnetococcaceae fam. nov.; Magnetococcales ord. nov.) at the base of the Alphaproteobacteria.</title>
        <authorList>
            <person name="Bazylinski D.A."/>
            <person name="Williams T.J."/>
            <person name="Lefevre C.T."/>
            <person name="Berg R.J."/>
            <person name="Zhang C.L."/>
            <person name="Bowser S.S."/>
            <person name="Dean A.J."/>
            <person name="Beveridge T.J."/>
        </authorList>
    </citation>
    <scope>NUCLEOTIDE SEQUENCE [LARGE SCALE GENOMIC DNA]</scope>
    <source>
        <strain evidence="2">ATCC BAA-1437 / JCM 17883 / MC-1</strain>
    </source>
</reference>
<evidence type="ECO:0000313" key="1">
    <source>
        <dbReference type="EMBL" id="ABK44408.1"/>
    </source>
</evidence>
<dbReference type="EMBL" id="CP000471">
    <property type="protein sequence ID" value="ABK44408.1"/>
    <property type="molecule type" value="Genomic_DNA"/>
</dbReference>
<proteinExistence type="predicted"/>
<organism evidence="1 2">
    <name type="scientific">Magnetococcus marinus (strain ATCC BAA-1437 / JCM 17883 / MC-1)</name>
    <dbReference type="NCBI Taxonomy" id="156889"/>
    <lineage>
        <taxon>Bacteria</taxon>
        <taxon>Pseudomonadati</taxon>
        <taxon>Pseudomonadota</taxon>
        <taxon>Magnetococcia</taxon>
        <taxon>Magnetococcales</taxon>
        <taxon>Magnetococcaceae</taxon>
        <taxon>Magnetococcus</taxon>
    </lineage>
</organism>
<evidence type="ECO:0000313" key="2">
    <source>
        <dbReference type="Proteomes" id="UP000002586"/>
    </source>
</evidence>
<dbReference type="AlphaFoldDB" id="A0L8W5"/>
<accession>A0L8W5</accession>
<dbReference type="OrthoDB" id="8563970at2"/>
<dbReference type="RefSeq" id="WP_011713552.1">
    <property type="nucleotide sequence ID" value="NC_008576.1"/>
</dbReference>
<reference evidence="2" key="1">
    <citation type="journal article" date="2009" name="Appl. Environ. Microbiol.">
        <title>Complete genome sequence of the chemolithoautotrophic marine magnetotactic coccus strain MC-1.</title>
        <authorList>
            <person name="Schubbe S."/>
            <person name="Williams T.J."/>
            <person name="Xie G."/>
            <person name="Kiss H.E."/>
            <person name="Brettin T.S."/>
            <person name="Martinez D."/>
            <person name="Ross C.A."/>
            <person name="Schuler D."/>
            <person name="Cox B.L."/>
            <person name="Nealson K.H."/>
            <person name="Bazylinski D.A."/>
        </authorList>
    </citation>
    <scope>NUCLEOTIDE SEQUENCE [LARGE SCALE GENOMIC DNA]</scope>
    <source>
        <strain evidence="2">ATCC BAA-1437 / JCM 17883 / MC-1</strain>
    </source>
</reference>